<feature type="chain" id="PRO_5035753468" description="Subtilisin-like protease SBT5.3" evidence="8">
    <location>
        <begin position="29"/>
        <end position="794"/>
    </location>
</feature>
<evidence type="ECO:0000256" key="6">
    <source>
        <dbReference type="PIRSR" id="PIRSR615500-1"/>
    </source>
</evidence>
<dbReference type="InterPro" id="IPR000209">
    <property type="entry name" value="Peptidase_S8/S53_dom"/>
</dbReference>
<dbReference type="AlphaFoldDB" id="A0A8T0S3Y9"/>
<evidence type="ECO:0000256" key="7">
    <source>
        <dbReference type="PROSITE-ProRule" id="PRU01240"/>
    </source>
</evidence>
<evidence type="ECO:0000313" key="13">
    <source>
        <dbReference type="Proteomes" id="UP000823388"/>
    </source>
</evidence>
<dbReference type="InterPro" id="IPR036852">
    <property type="entry name" value="Peptidase_S8/S53_dom_sf"/>
</dbReference>
<dbReference type="EMBL" id="CM029046">
    <property type="protein sequence ID" value="KAG2591486.1"/>
    <property type="molecule type" value="Genomic_DNA"/>
</dbReference>
<dbReference type="FunFam" id="3.40.50.200:FF:000006">
    <property type="entry name" value="Subtilisin-like protease SBT1.5"/>
    <property type="match status" value="1"/>
</dbReference>
<dbReference type="GO" id="GO:0006508">
    <property type="term" value="P:proteolysis"/>
    <property type="evidence" value="ECO:0007669"/>
    <property type="project" value="UniProtKB-KW"/>
</dbReference>
<evidence type="ECO:0000259" key="11">
    <source>
        <dbReference type="Pfam" id="PF17766"/>
    </source>
</evidence>
<keyword evidence="3 8" id="KW-0732">Signal</keyword>
<keyword evidence="4 7" id="KW-0378">Hydrolase</keyword>
<evidence type="ECO:0000259" key="10">
    <source>
        <dbReference type="Pfam" id="PF02225"/>
    </source>
</evidence>
<dbReference type="OrthoDB" id="10256524at2759"/>
<evidence type="ECO:0000256" key="2">
    <source>
        <dbReference type="ARBA" id="ARBA00022670"/>
    </source>
</evidence>
<dbReference type="PROSITE" id="PS51892">
    <property type="entry name" value="SUBTILASE"/>
    <property type="match status" value="1"/>
</dbReference>
<dbReference type="PANTHER" id="PTHR10795">
    <property type="entry name" value="PROPROTEIN CONVERTASE SUBTILISIN/KEXIN"/>
    <property type="match status" value="1"/>
</dbReference>
<dbReference type="CDD" id="cd02120">
    <property type="entry name" value="PA_subtilisin_like"/>
    <property type="match status" value="1"/>
</dbReference>
<dbReference type="GO" id="GO:0004252">
    <property type="term" value="F:serine-type endopeptidase activity"/>
    <property type="evidence" value="ECO:0007669"/>
    <property type="project" value="UniProtKB-UniRule"/>
</dbReference>
<protein>
    <recommendedName>
        <fullName evidence="14">Subtilisin-like protease SBT5.3</fullName>
    </recommendedName>
</protein>
<name>A0A8T0S3Y9_PANVG</name>
<dbReference type="FunFam" id="3.50.30.30:FF:000005">
    <property type="entry name" value="subtilisin-like protease SBT1.5"/>
    <property type="match status" value="1"/>
</dbReference>
<feature type="domain" description="PA" evidence="10">
    <location>
        <begin position="381"/>
        <end position="454"/>
    </location>
</feature>
<dbReference type="Gene3D" id="3.50.30.30">
    <property type="match status" value="1"/>
</dbReference>
<accession>A0A8T0S3Y9</accession>
<comment type="caution">
    <text evidence="12">The sequence shown here is derived from an EMBL/GenBank/DDBJ whole genome shotgun (WGS) entry which is preliminary data.</text>
</comment>
<feature type="active site" description="Charge relay system" evidence="6 7">
    <location>
        <position position="542"/>
    </location>
</feature>
<dbReference type="PRINTS" id="PR00723">
    <property type="entry name" value="SUBTILISIN"/>
</dbReference>
<evidence type="ECO:0000256" key="1">
    <source>
        <dbReference type="ARBA" id="ARBA00011073"/>
    </source>
</evidence>
<evidence type="ECO:0000313" key="12">
    <source>
        <dbReference type="EMBL" id="KAG2591486.1"/>
    </source>
</evidence>
<dbReference type="Gene3D" id="2.60.40.2310">
    <property type="match status" value="1"/>
</dbReference>
<keyword evidence="2 7" id="KW-0645">Protease</keyword>
<dbReference type="Pfam" id="PF17766">
    <property type="entry name" value="fn3_6"/>
    <property type="match status" value="1"/>
</dbReference>
<evidence type="ECO:0000256" key="8">
    <source>
        <dbReference type="SAM" id="SignalP"/>
    </source>
</evidence>
<reference evidence="12" key="1">
    <citation type="submission" date="2020-05" db="EMBL/GenBank/DDBJ databases">
        <title>WGS assembly of Panicum virgatum.</title>
        <authorList>
            <person name="Lovell J.T."/>
            <person name="Jenkins J."/>
            <person name="Shu S."/>
            <person name="Juenger T.E."/>
            <person name="Schmutz J."/>
        </authorList>
    </citation>
    <scope>NUCLEOTIDE SEQUENCE</scope>
    <source>
        <strain evidence="12">AP13</strain>
    </source>
</reference>
<feature type="active site" description="Charge relay system" evidence="6 7">
    <location>
        <position position="206"/>
    </location>
</feature>
<dbReference type="InterPro" id="IPR015500">
    <property type="entry name" value="Peptidase_S8_subtilisin-rel"/>
</dbReference>
<gene>
    <name evidence="12" type="ORF">PVAP13_5NG448186</name>
</gene>
<dbReference type="Pfam" id="PF00082">
    <property type="entry name" value="Peptidase_S8"/>
    <property type="match status" value="1"/>
</dbReference>
<dbReference type="InterPro" id="IPR045051">
    <property type="entry name" value="SBT"/>
</dbReference>
<dbReference type="Pfam" id="PF02225">
    <property type="entry name" value="PA"/>
    <property type="match status" value="1"/>
</dbReference>
<evidence type="ECO:0000256" key="5">
    <source>
        <dbReference type="ARBA" id="ARBA00022825"/>
    </source>
</evidence>
<dbReference type="InterPro" id="IPR034197">
    <property type="entry name" value="Peptidases_S8_3"/>
</dbReference>
<dbReference type="InterPro" id="IPR003137">
    <property type="entry name" value="PA_domain"/>
</dbReference>
<dbReference type="CDD" id="cd04852">
    <property type="entry name" value="Peptidases_S8_3"/>
    <property type="match status" value="1"/>
</dbReference>
<dbReference type="PROSITE" id="PS00138">
    <property type="entry name" value="SUBTILASE_SER"/>
    <property type="match status" value="1"/>
</dbReference>
<dbReference type="Proteomes" id="UP000823388">
    <property type="component" value="Chromosome 5N"/>
</dbReference>
<feature type="domain" description="Peptidase S8/S53" evidence="9">
    <location>
        <begin position="124"/>
        <end position="600"/>
    </location>
</feature>
<feature type="signal peptide" evidence="8">
    <location>
        <begin position="1"/>
        <end position="28"/>
    </location>
</feature>
<evidence type="ECO:0000256" key="3">
    <source>
        <dbReference type="ARBA" id="ARBA00022729"/>
    </source>
</evidence>
<proteinExistence type="inferred from homology"/>
<evidence type="ECO:0008006" key="14">
    <source>
        <dbReference type="Google" id="ProtNLM"/>
    </source>
</evidence>
<evidence type="ECO:0000259" key="9">
    <source>
        <dbReference type="Pfam" id="PF00082"/>
    </source>
</evidence>
<dbReference type="SUPFAM" id="SSF52743">
    <property type="entry name" value="Subtilisin-like"/>
    <property type="match status" value="1"/>
</dbReference>
<dbReference type="InterPro" id="IPR041469">
    <property type="entry name" value="Subtilisin-like_FN3"/>
</dbReference>
<evidence type="ECO:0000256" key="4">
    <source>
        <dbReference type="ARBA" id="ARBA00022801"/>
    </source>
</evidence>
<keyword evidence="13" id="KW-1185">Reference proteome</keyword>
<feature type="domain" description="Subtilisin-like protease fibronectin type-III" evidence="11">
    <location>
        <begin position="683"/>
        <end position="789"/>
    </location>
</feature>
<sequence length="794" mass="82579">MGRRGAGRVFLLALVLLLALQLQTPAAADKKPCVIFFQDFPASPFALLSTITNDFSILYEFSAIRGLALQIDDGFLTLLQKLPGVVRVIPGTLLRLRTTHSWDFLGLAEDGRETPAWSSAKLGADTIIGNIDTGVWSESQSFQDDGLGVPKGWRGICDRGSDPTFRCNNKLIGARFFSAGLQAEHWLAGDLPSKEDLSSPRDYVGHGAHTLSTAGGSLVRGAGAFGHGTGTAAGGAPRARVAAYKACYAVGCSDVDVLAAVLAAVADGVHVLSLSLGADEASDYLSDPIAIGTFFAVQSGVAVVCSAGNSGPRPGTVTNVAPWMFTVGASTMDRDFPAYVTFGGSISIEGQSLGASTLPLGQAYPIVSGENANAANQPASNSSLCLAGSLDPAKVTGKIVVCVRGENGRVEKGHVVKQAGGVGMALCNDAGYGDSVVADPHLVAAAHCSYSQCARLFTYLRSTDNPLGYINATDASFGVKPAPAMADFSSRGPNPVTPQILKPDITAPGVGVIAAYSGAVSPTELPFDDRRGVPYNIMSGTSMSCPHVSGIVGLLRTKYPSWSPAMIKSAIMTTATTVANDGNPIRDETGTEATPFSYGSGHVNPVDALDPSLVYDTTLADYTNFLCSLKLTHNPVQDLPVVALPNLSVNLSVSVLANLLLPLFNAAGEPCACSQGPYGRPEDMNYPSIAVPCLTGSTTVRRRLRNVGAPGKYRVTVTEPPGVKVTVAPDVLGFGVGEEKEFTVKLDVADAEAASNFAFGSIVWSDANGLDAYASGVSKAHRVRSPIVVRTKCG</sequence>
<organism evidence="12 13">
    <name type="scientific">Panicum virgatum</name>
    <name type="common">Blackwell switchgrass</name>
    <dbReference type="NCBI Taxonomy" id="38727"/>
    <lineage>
        <taxon>Eukaryota</taxon>
        <taxon>Viridiplantae</taxon>
        <taxon>Streptophyta</taxon>
        <taxon>Embryophyta</taxon>
        <taxon>Tracheophyta</taxon>
        <taxon>Spermatophyta</taxon>
        <taxon>Magnoliopsida</taxon>
        <taxon>Liliopsida</taxon>
        <taxon>Poales</taxon>
        <taxon>Poaceae</taxon>
        <taxon>PACMAD clade</taxon>
        <taxon>Panicoideae</taxon>
        <taxon>Panicodae</taxon>
        <taxon>Paniceae</taxon>
        <taxon>Panicinae</taxon>
        <taxon>Panicum</taxon>
        <taxon>Panicum sect. Hiantes</taxon>
    </lineage>
</organism>
<comment type="similarity">
    <text evidence="1 7">Belongs to the peptidase S8 family.</text>
</comment>
<dbReference type="Gene3D" id="3.40.50.200">
    <property type="entry name" value="Peptidase S8/S53 domain"/>
    <property type="match status" value="1"/>
</dbReference>
<dbReference type="InterPro" id="IPR023828">
    <property type="entry name" value="Peptidase_S8_Ser-AS"/>
</dbReference>
<feature type="active site" description="Charge relay system" evidence="6 7">
    <location>
        <position position="132"/>
    </location>
</feature>
<keyword evidence="5 7" id="KW-0720">Serine protease</keyword>